<dbReference type="SUPFAM" id="SSF55729">
    <property type="entry name" value="Acyl-CoA N-acyltransferases (Nat)"/>
    <property type="match status" value="1"/>
</dbReference>
<dbReference type="Proteomes" id="UP000707138">
    <property type="component" value="Unassembled WGS sequence"/>
</dbReference>
<dbReference type="Gene3D" id="3.40.630.30">
    <property type="match status" value="1"/>
</dbReference>
<keyword evidence="5" id="KW-1185">Reference proteome</keyword>
<dbReference type="InterPro" id="IPR000182">
    <property type="entry name" value="GNAT_dom"/>
</dbReference>
<protein>
    <submittedName>
        <fullName evidence="4">N-acetyltransferase</fullName>
    </submittedName>
</protein>
<dbReference type="CDD" id="cd04301">
    <property type="entry name" value="NAT_SF"/>
    <property type="match status" value="1"/>
</dbReference>
<evidence type="ECO:0000259" key="3">
    <source>
        <dbReference type="PROSITE" id="PS51186"/>
    </source>
</evidence>
<dbReference type="EMBL" id="JACJLA010000007">
    <property type="protein sequence ID" value="MBM6912724.1"/>
    <property type="molecule type" value="Genomic_DNA"/>
</dbReference>
<evidence type="ECO:0000313" key="5">
    <source>
        <dbReference type="Proteomes" id="UP000707138"/>
    </source>
</evidence>
<dbReference type="InterPro" id="IPR016181">
    <property type="entry name" value="Acyl_CoA_acyltransferase"/>
</dbReference>
<name>A0ABS2GHS3_9FIRM</name>
<reference evidence="4 5" key="1">
    <citation type="journal article" date="2021" name="Sci. Rep.">
        <title>The distribution of antibiotic resistance genes in chicken gut microbiota commensals.</title>
        <authorList>
            <person name="Juricova H."/>
            <person name="Matiasovicova J."/>
            <person name="Kubasova T."/>
            <person name="Cejkova D."/>
            <person name="Rychlik I."/>
        </authorList>
    </citation>
    <scope>NUCLEOTIDE SEQUENCE [LARGE SCALE GENOMIC DNA]</scope>
    <source>
        <strain evidence="4 5">An537</strain>
    </source>
</reference>
<sequence length="168" mass="18645">MQAITIRQATHADIAVLLAIYNYEIEHGVATFDTEPKTWEERKVWLEAHNRLDCNHPLLVAVVNGATVGYASLSTYNAKAAYTSTVELSVYVSPAARGKGVGAALMEAIIEEARRDERTHLIISLITGTNEVSVALHKKFGFTFVGTMHEVGYKHGRYLDVHTYELKV</sequence>
<dbReference type="PANTHER" id="PTHR43072:SF23">
    <property type="entry name" value="UPF0039 PROTEIN C11D3.02C"/>
    <property type="match status" value="1"/>
</dbReference>
<keyword evidence="2" id="KW-0012">Acyltransferase</keyword>
<accession>A0ABS2GHS3</accession>
<dbReference type="Pfam" id="PF13420">
    <property type="entry name" value="Acetyltransf_4"/>
    <property type="match status" value="1"/>
</dbReference>
<evidence type="ECO:0000256" key="1">
    <source>
        <dbReference type="ARBA" id="ARBA00022679"/>
    </source>
</evidence>
<dbReference type="PANTHER" id="PTHR43072">
    <property type="entry name" value="N-ACETYLTRANSFERASE"/>
    <property type="match status" value="1"/>
</dbReference>
<dbReference type="RefSeq" id="WP_205087790.1">
    <property type="nucleotide sequence ID" value="NZ_JACJLA010000007.1"/>
</dbReference>
<dbReference type="PROSITE" id="PS51186">
    <property type="entry name" value="GNAT"/>
    <property type="match status" value="1"/>
</dbReference>
<comment type="caution">
    <text evidence="4">The sequence shown here is derived from an EMBL/GenBank/DDBJ whole genome shotgun (WGS) entry which is preliminary data.</text>
</comment>
<gene>
    <name evidence="4" type="ORF">H6A01_05225</name>
</gene>
<proteinExistence type="predicted"/>
<evidence type="ECO:0000313" key="4">
    <source>
        <dbReference type="EMBL" id="MBM6912724.1"/>
    </source>
</evidence>
<evidence type="ECO:0000256" key="2">
    <source>
        <dbReference type="ARBA" id="ARBA00023315"/>
    </source>
</evidence>
<keyword evidence="1" id="KW-0808">Transferase</keyword>
<feature type="domain" description="N-acetyltransferase" evidence="3">
    <location>
        <begin position="4"/>
        <end position="165"/>
    </location>
</feature>
<organism evidence="4 5">
    <name type="scientific">Veillonella magna</name>
    <dbReference type="NCBI Taxonomy" id="464322"/>
    <lineage>
        <taxon>Bacteria</taxon>
        <taxon>Bacillati</taxon>
        <taxon>Bacillota</taxon>
        <taxon>Negativicutes</taxon>
        <taxon>Veillonellales</taxon>
        <taxon>Veillonellaceae</taxon>
        <taxon>Veillonella</taxon>
    </lineage>
</organism>